<proteinExistence type="predicted"/>
<accession>A0A229UW73</accession>
<name>A0A229UW73_9BACL</name>
<dbReference type="EMBL" id="NMQW01000008">
    <property type="protein sequence ID" value="OXM87149.1"/>
    <property type="molecule type" value="Genomic_DNA"/>
</dbReference>
<evidence type="ECO:0000313" key="2">
    <source>
        <dbReference type="Proteomes" id="UP000215509"/>
    </source>
</evidence>
<keyword evidence="2" id="KW-1185">Reference proteome</keyword>
<gene>
    <name evidence="1" type="ORF">CF651_05710</name>
</gene>
<dbReference type="RefSeq" id="WP_094013897.1">
    <property type="nucleotide sequence ID" value="NZ_NMQW01000008.1"/>
</dbReference>
<evidence type="ECO:0000313" key="1">
    <source>
        <dbReference type="EMBL" id="OXM87149.1"/>
    </source>
</evidence>
<dbReference type="Proteomes" id="UP000215509">
    <property type="component" value="Unassembled WGS sequence"/>
</dbReference>
<sequence length="73" mass="8082">MFGNSSFNGMNIVFLHLYLLWWLGQLAPFGEEKSRAFSESLFHVLQFPAKGCNAKKATAPGGSFSHFVADIKS</sequence>
<dbReference type="AlphaFoldDB" id="A0A229UW73"/>
<organism evidence="1 2">
    <name type="scientific">Paenibacillus rigui</name>
    <dbReference type="NCBI Taxonomy" id="554312"/>
    <lineage>
        <taxon>Bacteria</taxon>
        <taxon>Bacillati</taxon>
        <taxon>Bacillota</taxon>
        <taxon>Bacilli</taxon>
        <taxon>Bacillales</taxon>
        <taxon>Paenibacillaceae</taxon>
        <taxon>Paenibacillus</taxon>
    </lineage>
</organism>
<reference evidence="1 2" key="1">
    <citation type="submission" date="2017-07" db="EMBL/GenBank/DDBJ databases">
        <title>Genome sequencing and assembly of Paenibacillus rigui.</title>
        <authorList>
            <person name="Mayilraj S."/>
        </authorList>
    </citation>
    <scope>NUCLEOTIDE SEQUENCE [LARGE SCALE GENOMIC DNA]</scope>
    <source>
        <strain evidence="1 2">JCM 16352</strain>
    </source>
</reference>
<protein>
    <submittedName>
        <fullName evidence="1">Uncharacterized protein</fullName>
    </submittedName>
</protein>
<comment type="caution">
    <text evidence="1">The sequence shown here is derived from an EMBL/GenBank/DDBJ whole genome shotgun (WGS) entry which is preliminary data.</text>
</comment>